<accession>A0A927GT74</accession>
<dbReference type="RefSeq" id="WP_190920624.1">
    <property type="nucleotide sequence ID" value="NZ_JACXIZ010000040.1"/>
</dbReference>
<gene>
    <name evidence="6" type="ORF">IDH44_20175</name>
</gene>
<evidence type="ECO:0000313" key="6">
    <source>
        <dbReference type="EMBL" id="MBD2847514.1"/>
    </source>
</evidence>
<keyword evidence="4" id="KW-0812">Transmembrane</keyword>
<name>A0A927GT74_9BACL</name>
<dbReference type="AlphaFoldDB" id="A0A927GT74"/>
<proteinExistence type="predicted"/>
<dbReference type="GO" id="GO:0003700">
    <property type="term" value="F:DNA-binding transcription factor activity"/>
    <property type="evidence" value="ECO:0007669"/>
    <property type="project" value="InterPro"/>
</dbReference>
<protein>
    <submittedName>
        <fullName evidence="6">AraC family transcriptional regulator</fullName>
    </submittedName>
</protein>
<feature type="domain" description="HTH araC/xylS-type" evidence="5">
    <location>
        <begin position="626"/>
        <end position="724"/>
    </location>
</feature>
<dbReference type="GO" id="GO:0043565">
    <property type="term" value="F:sequence-specific DNA binding"/>
    <property type="evidence" value="ECO:0007669"/>
    <property type="project" value="InterPro"/>
</dbReference>
<reference evidence="6" key="1">
    <citation type="submission" date="2020-09" db="EMBL/GenBank/DDBJ databases">
        <title>A novel bacterium of genus Paenibacillus, isolated from South China Sea.</title>
        <authorList>
            <person name="Huang H."/>
            <person name="Mo K."/>
            <person name="Hu Y."/>
        </authorList>
    </citation>
    <scope>NUCLEOTIDE SEQUENCE</scope>
    <source>
        <strain evidence="6">IB182496</strain>
    </source>
</reference>
<dbReference type="PANTHER" id="PTHR43280">
    <property type="entry name" value="ARAC-FAMILY TRANSCRIPTIONAL REGULATOR"/>
    <property type="match status" value="1"/>
</dbReference>
<dbReference type="EMBL" id="JACXIZ010000040">
    <property type="protein sequence ID" value="MBD2847514.1"/>
    <property type="molecule type" value="Genomic_DNA"/>
</dbReference>
<dbReference type="SUPFAM" id="SSF46689">
    <property type="entry name" value="Homeodomain-like"/>
    <property type="match status" value="2"/>
</dbReference>
<dbReference type="Proteomes" id="UP000621560">
    <property type="component" value="Unassembled WGS sequence"/>
</dbReference>
<dbReference type="Gene3D" id="1.10.10.60">
    <property type="entry name" value="Homeodomain-like"/>
    <property type="match status" value="2"/>
</dbReference>
<keyword evidence="2" id="KW-0238">DNA-binding</keyword>
<keyword evidence="3" id="KW-0804">Transcription</keyword>
<evidence type="ECO:0000313" key="7">
    <source>
        <dbReference type="Proteomes" id="UP000621560"/>
    </source>
</evidence>
<evidence type="ECO:0000256" key="4">
    <source>
        <dbReference type="SAM" id="Phobius"/>
    </source>
</evidence>
<keyword evidence="7" id="KW-1185">Reference proteome</keyword>
<keyword evidence="1" id="KW-0805">Transcription regulation</keyword>
<dbReference type="PROSITE" id="PS00041">
    <property type="entry name" value="HTH_ARAC_FAMILY_1"/>
    <property type="match status" value="1"/>
</dbReference>
<dbReference type="InterPro" id="IPR009057">
    <property type="entry name" value="Homeodomain-like_sf"/>
</dbReference>
<organism evidence="6 7">
    <name type="scientific">Paenibacillus sabuli</name>
    <dbReference type="NCBI Taxonomy" id="2772509"/>
    <lineage>
        <taxon>Bacteria</taxon>
        <taxon>Bacillati</taxon>
        <taxon>Bacillota</taxon>
        <taxon>Bacilli</taxon>
        <taxon>Bacillales</taxon>
        <taxon>Paenibacillaceae</taxon>
        <taxon>Paenibacillus</taxon>
    </lineage>
</organism>
<dbReference type="InterPro" id="IPR018060">
    <property type="entry name" value="HTH_AraC"/>
</dbReference>
<evidence type="ECO:0000256" key="2">
    <source>
        <dbReference type="ARBA" id="ARBA00023125"/>
    </source>
</evidence>
<dbReference type="InterPro" id="IPR020449">
    <property type="entry name" value="Tscrpt_reg_AraC-type_HTH"/>
</dbReference>
<evidence type="ECO:0000259" key="5">
    <source>
        <dbReference type="PROSITE" id="PS01124"/>
    </source>
</evidence>
<keyword evidence="4" id="KW-0472">Membrane</keyword>
<dbReference type="PROSITE" id="PS01124">
    <property type="entry name" value="HTH_ARAC_FAMILY_2"/>
    <property type="match status" value="1"/>
</dbReference>
<dbReference type="PANTHER" id="PTHR43280:SF2">
    <property type="entry name" value="HTH-TYPE TRANSCRIPTIONAL REGULATOR EXSA"/>
    <property type="match status" value="1"/>
</dbReference>
<evidence type="ECO:0000256" key="3">
    <source>
        <dbReference type="ARBA" id="ARBA00023163"/>
    </source>
</evidence>
<feature type="transmembrane region" description="Helical" evidence="4">
    <location>
        <begin position="299"/>
        <end position="322"/>
    </location>
</feature>
<comment type="caution">
    <text evidence="6">The sequence shown here is derived from an EMBL/GenBank/DDBJ whole genome shotgun (WGS) entry which is preliminary data.</text>
</comment>
<evidence type="ECO:0000256" key="1">
    <source>
        <dbReference type="ARBA" id="ARBA00023015"/>
    </source>
</evidence>
<keyword evidence="4" id="KW-1133">Transmembrane helix</keyword>
<dbReference type="PRINTS" id="PR00032">
    <property type="entry name" value="HTHARAC"/>
</dbReference>
<dbReference type="SMART" id="SM00342">
    <property type="entry name" value="HTH_ARAC"/>
    <property type="match status" value="1"/>
</dbReference>
<sequence length="732" mass="84193">MRWRHGESYFAKFIFVFSIFVLLLTGVSASLLLTKSRSVMIEEISKDSQHRLDNIRDYLQHTLLPKYEALLMEMVLSTLSPYSEEAVPFFLTGNASDSGFRIAKFNADLDIIRHSNEGVFNITLYVPSSETIIGSDYYYENLHHSADAIFISSLSEQVGQSHKWLYRERNETSLLTYVYTLPYLSEGQAVKGYLYIDLDVGDITDMLNLILSTSSEQLYVYDDNNQLLFSTAADGQSDRQLFEQTLNPSHASGFDIVDTANESLVVAYSADLSVNDWRFVVTRPLHSFLLSSQSMQRTIVIVCACVAFFGLIVAFLLSRFFYKPWKRLIFNIQHVYTFPWLPDQKNEYQVVDTLLHHLDQQFASFHHKLKDTQLFHLLRGNMREIDDTPVPLDAYHVAAYIQVKNQSGLMFIEKYRASGHSISHEIVCLSQNEVAIIYSFEEQITDYTDGIQRELEKFKLVTGYHFIIGIGSMVPTVEEISSSFQQATYAITYIFLDHEASSFSYTDVSELSQVSSDLQLDQFKNALHAGELNNVSSYLQDFKERLSESNVTVEAATFAFKELVMRLFQVMLEHRIQDPQKTANDLYTECKQETLERSLQVLYRHCKVAVAFIQNAMNPSHAETIQEMQRYIRDHLKEDISLDVLSERFSYSPSYISTLFREVLHQSFTGYVTQVRLDKAAELLLERTLTIQKIAEHAGFKNSQYFATRFKSRYGVTPSQYRDSSTPKTSLS</sequence>
<dbReference type="Pfam" id="PF12833">
    <property type="entry name" value="HTH_18"/>
    <property type="match status" value="1"/>
</dbReference>
<dbReference type="InterPro" id="IPR018062">
    <property type="entry name" value="HTH_AraC-typ_CS"/>
</dbReference>